<comment type="caution">
    <text evidence="1">The sequence shown here is derived from an EMBL/GenBank/DDBJ whole genome shotgun (WGS) entry which is preliminary data.</text>
</comment>
<name>N9W980_9CLOT</name>
<evidence type="ECO:0000313" key="2">
    <source>
        <dbReference type="Proteomes" id="UP000013097"/>
    </source>
</evidence>
<reference evidence="1 2" key="1">
    <citation type="submission" date="2013-01" db="EMBL/GenBank/DDBJ databases">
        <title>The Genome Sequence of Clostridium colicanis 209318.</title>
        <authorList>
            <consortium name="The Broad Institute Genome Sequencing Platform"/>
            <person name="Earl A."/>
            <person name="Ward D."/>
            <person name="Feldgarden M."/>
            <person name="Gevers D."/>
            <person name="Courvalin P."/>
            <person name="Lambert T."/>
            <person name="Walker B."/>
            <person name="Young S.K."/>
            <person name="Zeng Q."/>
            <person name="Gargeya S."/>
            <person name="Fitzgerald M."/>
            <person name="Haas B."/>
            <person name="Abouelleil A."/>
            <person name="Alvarado L."/>
            <person name="Arachchi H.M."/>
            <person name="Berlin A.M."/>
            <person name="Chapman S.B."/>
            <person name="Dewar J."/>
            <person name="Goldberg J."/>
            <person name="Griggs A."/>
            <person name="Gujja S."/>
            <person name="Hansen M."/>
            <person name="Howarth C."/>
            <person name="Imamovic A."/>
            <person name="Larimer J."/>
            <person name="McCowan C."/>
            <person name="Murphy C."/>
            <person name="Neiman D."/>
            <person name="Pearson M."/>
            <person name="Priest M."/>
            <person name="Roberts A."/>
            <person name="Saif S."/>
            <person name="Shea T."/>
            <person name="Sisk P."/>
            <person name="Sykes S."/>
            <person name="Wortman J."/>
            <person name="Nusbaum C."/>
            <person name="Birren B."/>
        </authorList>
    </citation>
    <scope>NUCLEOTIDE SEQUENCE [LARGE SCALE GENOMIC DNA]</scope>
    <source>
        <strain evidence="1 2">209318</strain>
    </source>
</reference>
<sequence length="83" mass="9413">MIVTNITPCIKVEKENNIGGVDMYIELGSKVKVYYDRDKSIVGFIGELELGLDEYEDDILHLLLENNETYDIAVSSITDIEEL</sequence>
<protein>
    <recommendedName>
        <fullName evidence="3">DUF4926 domain-containing protein</fullName>
    </recommendedName>
</protein>
<proteinExistence type="predicted"/>
<dbReference type="PATRIC" id="fig|999411.4.peg.3107"/>
<dbReference type="HOGENOM" id="CLU_193583_0_0_9"/>
<keyword evidence="2" id="KW-1185">Reference proteome</keyword>
<gene>
    <name evidence="1" type="ORF">HMPREF1092_03195</name>
</gene>
<organism evidence="1 2">
    <name type="scientific">Clostridium thermobutyricum</name>
    <dbReference type="NCBI Taxonomy" id="29372"/>
    <lineage>
        <taxon>Bacteria</taxon>
        <taxon>Bacillati</taxon>
        <taxon>Bacillota</taxon>
        <taxon>Clostridia</taxon>
        <taxon>Eubacteriales</taxon>
        <taxon>Clostridiaceae</taxon>
        <taxon>Clostridium</taxon>
    </lineage>
</organism>
<evidence type="ECO:0000313" key="1">
    <source>
        <dbReference type="EMBL" id="ENY99454.1"/>
    </source>
</evidence>
<dbReference type="Proteomes" id="UP000013097">
    <property type="component" value="Unassembled WGS sequence"/>
</dbReference>
<dbReference type="EMBL" id="AGYT01000021">
    <property type="protein sequence ID" value="ENY99454.1"/>
    <property type="molecule type" value="Genomic_DNA"/>
</dbReference>
<evidence type="ECO:0008006" key="3">
    <source>
        <dbReference type="Google" id="ProtNLM"/>
    </source>
</evidence>
<accession>N9W980</accession>
<dbReference type="RefSeq" id="WP_002599635.1">
    <property type="nucleotide sequence ID" value="NZ_KB850959.1"/>
</dbReference>
<dbReference type="eggNOG" id="ENOG503257R">
    <property type="taxonomic scope" value="Bacteria"/>
</dbReference>
<dbReference type="AlphaFoldDB" id="N9W980"/>